<dbReference type="GO" id="GO:0005886">
    <property type="term" value="C:plasma membrane"/>
    <property type="evidence" value="ECO:0007669"/>
    <property type="project" value="UniProtKB-SubCell"/>
</dbReference>
<gene>
    <name evidence="10" type="ORF">SSCH_300013</name>
</gene>
<organism evidence="10 11">
    <name type="scientific">Syntrophaceticus schinkii</name>
    <dbReference type="NCBI Taxonomy" id="499207"/>
    <lineage>
        <taxon>Bacteria</taxon>
        <taxon>Bacillati</taxon>
        <taxon>Bacillota</taxon>
        <taxon>Clostridia</taxon>
        <taxon>Thermoanaerobacterales</taxon>
        <taxon>Thermoanaerobacterales Family III. Incertae Sedis</taxon>
        <taxon>Syntrophaceticus</taxon>
    </lineage>
</organism>
<dbReference type="InterPro" id="IPR003838">
    <property type="entry name" value="ABC3_permease_C"/>
</dbReference>
<reference evidence="11" key="1">
    <citation type="submission" date="2015-01" db="EMBL/GenBank/DDBJ databases">
        <authorList>
            <person name="Manzoor Shahid"/>
            <person name="Zubair Saima"/>
        </authorList>
    </citation>
    <scope>NUCLEOTIDE SEQUENCE [LARGE SCALE GENOMIC DNA]</scope>
    <source>
        <strain evidence="11">Sp3</strain>
    </source>
</reference>
<dbReference type="Proteomes" id="UP000046155">
    <property type="component" value="Unassembled WGS sequence"/>
</dbReference>
<feature type="transmembrane region" description="Helical" evidence="7">
    <location>
        <begin position="21"/>
        <end position="42"/>
    </location>
</feature>
<sequence length="401" mass="42803">MNFADLAQIVWENLRAHRMRAVLTTIGIAIGIAGVIAVVAVGQGGQAVIISEIEKMGSSRYFEIGADYMRGETADSTTFNLQDPVLIKELSPAVEKMAPLTLGPMVDIRLPHSQQKSIMGSLYGTTPDMIDAMNLTIEKGRFLSDTDVSAHARVVVIDAGLAADLFPKDDPLGKKVFVQDTPLTVIGVLEKAPSSMMDVFNLRSVYTPITFAQEMLNTRVISTLSGVAVSEEALPQAISDSIKILEKRHSRTSNHYMGSSLEEQLDMVGNVTSVLTTIIGAVAGIALLVGGVGVMNIMLVAVSERTREIGLLKALGARRRDIMQQFLGEAVALCLLGGLIGMIFGIGGAFAIALLANWPPLISIWTVLVALGFSVIIGIFFGLYPASRAASLSPAEALRHL</sequence>
<comment type="similarity">
    <text evidence="6">Belongs to the ABC-4 integral membrane protein family.</text>
</comment>
<keyword evidence="3 7" id="KW-0812">Transmembrane</keyword>
<evidence type="ECO:0000256" key="7">
    <source>
        <dbReference type="SAM" id="Phobius"/>
    </source>
</evidence>
<comment type="subcellular location">
    <subcellularLocation>
        <location evidence="1">Cell membrane</location>
        <topology evidence="1">Multi-pass membrane protein</topology>
    </subcellularLocation>
</comment>
<protein>
    <submittedName>
        <fullName evidence="10">Uncharacterized protein</fullName>
    </submittedName>
</protein>
<keyword evidence="5 7" id="KW-0472">Membrane</keyword>
<dbReference type="EMBL" id="CDRZ01000224">
    <property type="protein sequence ID" value="CEO88941.1"/>
    <property type="molecule type" value="Genomic_DNA"/>
</dbReference>
<evidence type="ECO:0000256" key="4">
    <source>
        <dbReference type="ARBA" id="ARBA00022989"/>
    </source>
</evidence>
<feature type="transmembrane region" description="Helical" evidence="7">
    <location>
        <begin position="326"/>
        <end position="356"/>
    </location>
</feature>
<dbReference type="OrthoDB" id="9770036at2"/>
<dbReference type="PANTHER" id="PTHR30572:SF4">
    <property type="entry name" value="ABC TRANSPORTER PERMEASE YTRF"/>
    <property type="match status" value="1"/>
</dbReference>
<evidence type="ECO:0000256" key="6">
    <source>
        <dbReference type="ARBA" id="ARBA00038076"/>
    </source>
</evidence>
<dbReference type="GO" id="GO:0022857">
    <property type="term" value="F:transmembrane transporter activity"/>
    <property type="evidence" value="ECO:0007669"/>
    <property type="project" value="TreeGrafter"/>
</dbReference>
<evidence type="ECO:0000256" key="5">
    <source>
        <dbReference type="ARBA" id="ARBA00023136"/>
    </source>
</evidence>
<feature type="transmembrane region" description="Helical" evidence="7">
    <location>
        <begin position="278"/>
        <end position="302"/>
    </location>
</feature>
<proteinExistence type="inferred from homology"/>
<dbReference type="Pfam" id="PF12704">
    <property type="entry name" value="MacB_PCD"/>
    <property type="match status" value="1"/>
</dbReference>
<evidence type="ECO:0000256" key="2">
    <source>
        <dbReference type="ARBA" id="ARBA00022475"/>
    </source>
</evidence>
<dbReference type="InterPro" id="IPR025857">
    <property type="entry name" value="MacB_PCD"/>
</dbReference>
<keyword evidence="11" id="KW-1185">Reference proteome</keyword>
<dbReference type="InterPro" id="IPR050250">
    <property type="entry name" value="Macrolide_Exporter_MacB"/>
</dbReference>
<feature type="domain" description="ABC3 transporter permease C-terminal" evidence="8">
    <location>
        <begin position="281"/>
        <end position="394"/>
    </location>
</feature>
<dbReference type="AlphaFoldDB" id="A0A0B7MLV7"/>
<keyword evidence="2" id="KW-1003">Cell membrane</keyword>
<evidence type="ECO:0000256" key="1">
    <source>
        <dbReference type="ARBA" id="ARBA00004651"/>
    </source>
</evidence>
<evidence type="ECO:0000259" key="8">
    <source>
        <dbReference type="Pfam" id="PF02687"/>
    </source>
</evidence>
<evidence type="ECO:0000313" key="11">
    <source>
        <dbReference type="Proteomes" id="UP000046155"/>
    </source>
</evidence>
<dbReference type="PANTHER" id="PTHR30572">
    <property type="entry name" value="MEMBRANE COMPONENT OF TRANSPORTER-RELATED"/>
    <property type="match status" value="1"/>
</dbReference>
<evidence type="ECO:0000313" key="10">
    <source>
        <dbReference type="EMBL" id="CEO88941.1"/>
    </source>
</evidence>
<feature type="domain" description="MacB-like periplasmic core" evidence="9">
    <location>
        <begin position="22"/>
        <end position="242"/>
    </location>
</feature>
<accession>A0A0B7MLV7</accession>
<name>A0A0B7MLV7_9FIRM</name>
<evidence type="ECO:0000256" key="3">
    <source>
        <dbReference type="ARBA" id="ARBA00022692"/>
    </source>
</evidence>
<dbReference type="Pfam" id="PF02687">
    <property type="entry name" value="FtsX"/>
    <property type="match status" value="1"/>
</dbReference>
<feature type="transmembrane region" description="Helical" evidence="7">
    <location>
        <begin position="362"/>
        <end position="384"/>
    </location>
</feature>
<keyword evidence="4 7" id="KW-1133">Transmembrane helix</keyword>
<evidence type="ECO:0000259" key="9">
    <source>
        <dbReference type="Pfam" id="PF12704"/>
    </source>
</evidence>